<keyword evidence="3" id="KW-0847">Vitamin C</keyword>
<evidence type="ECO:0000256" key="2">
    <source>
        <dbReference type="ARBA" id="ARBA00022723"/>
    </source>
</evidence>
<protein>
    <submittedName>
        <fullName evidence="8">2OG-Fe(II) oxygenase</fullName>
        <ecNumber evidence="8">1.14.11.-</ecNumber>
    </submittedName>
</protein>
<dbReference type="EMBL" id="CP133218">
    <property type="protein sequence ID" value="WML89532.1"/>
    <property type="molecule type" value="Genomic_DNA"/>
</dbReference>
<dbReference type="InterPro" id="IPR044862">
    <property type="entry name" value="Pro_4_hyd_alph_FE2OG_OXY"/>
</dbReference>
<dbReference type="RefSeq" id="WP_028490477.1">
    <property type="nucleotide sequence ID" value="NZ_CP133218.1"/>
</dbReference>
<keyword evidence="5 8" id="KW-0560">Oxidoreductase</keyword>
<evidence type="ECO:0000256" key="4">
    <source>
        <dbReference type="ARBA" id="ARBA00022964"/>
    </source>
</evidence>
<keyword evidence="9" id="KW-1185">Reference proteome</keyword>
<evidence type="ECO:0000259" key="7">
    <source>
        <dbReference type="PROSITE" id="PS51471"/>
    </source>
</evidence>
<dbReference type="InterPro" id="IPR005123">
    <property type="entry name" value="Oxoglu/Fe-dep_dioxygenase_dom"/>
</dbReference>
<evidence type="ECO:0000313" key="9">
    <source>
        <dbReference type="Proteomes" id="UP001236657"/>
    </source>
</evidence>
<evidence type="ECO:0000256" key="5">
    <source>
        <dbReference type="ARBA" id="ARBA00023002"/>
    </source>
</evidence>
<dbReference type="PROSITE" id="PS51471">
    <property type="entry name" value="FE2OG_OXY"/>
    <property type="match status" value="1"/>
</dbReference>
<dbReference type="InterPro" id="IPR006620">
    <property type="entry name" value="Pro_4_hyd_alph"/>
</dbReference>
<dbReference type="GO" id="GO:0016491">
    <property type="term" value="F:oxidoreductase activity"/>
    <property type="evidence" value="ECO:0007669"/>
    <property type="project" value="UniProtKB-KW"/>
</dbReference>
<dbReference type="Proteomes" id="UP001236657">
    <property type="component" value="Chromosome"/>
</dbReference>
<keyword evidence="6" id="KW-0408">Iron</keyword>
<dbReference type="EC" id="1.14.11.-" evidence="8"/>
<evidence type="ECO:0000256" key="6">
    <source>
        <dbReference type="ARBA" id="ARBA00023004"/>
    </source>
</evidence>
<dbReference type="PANTHER" id="PTHR10869:SF246">
    <property type="entry name" value="TRANSMEMBRANE PROLYL 4-HYDROXYLASE"/>
    <property type="match status" value="1"/>
</dbReference>
<dbReference type="PANTHER" id="PTHR10869">
    <property type="entry name" value="PROLYL 4-HYDROXYLASE ALPHA SUBUNIT"/>
    <property type="match status" value="1"/>
</dbReference>
<sequence length="276" mass="31587">MLAVDQEWKAWLDENLARHCDPAQLYRTMRANGFAVTTIQQLMGDAYPTGIDSTEPPPPMDYQAVANVLTREGAQPPAQRFDSDLLQLYTIADFLTPEECEQIIAITKTDLLPSTVTHSNGDDAFRTSETCYLDEVRNPLIKTINEKIAQRLGIRPPYSEPIQAQRYSIGQEFKAHHDYFSPYLDVYEKFVGEAGQRTWTFMIYLNDTPKGGGTHFLYPDHTFYPKQGMAVIWNNLYIDGTPNRNTMHHGMPVEAGEKIIITKWFRENGYGPMFYD</sequence>
<reference evidence="8 9" key="1">
    <citation type="submission" date="2023-08" db="EMBL/GenBank/DDBJ databases">
        <title>New molecular markers tilS and rpoB for phylogenetic and monitoring studies of the genus Thiothrix biodiversity.</title>
        <authorList>
            <person name="Ravin N.V."/>
            <person name="Smolyakov D."/>
            <person name="Markov N.D."/>
            <person name="Beletsky A.V."/>
            <person name="Mardanov A.V."/>
            <person name="Rudenko T.S."/>
            <person name="Grabovich M.Y."/>
        </authorList>
    </citation>
    <scope>NUCLEOTIDE SEQUENCE [LARGE SCALE GENOMIC DNA]</scope>
    <source>
        <strain evidence="8 9">MK1</strain>
    </source>
</reference>
<dbReference type="Pfam" id="PF13640">
    <property type="entry name" value="2OG-FeII_Oxy_3"/>
    <property type="match status" value="1"/>
</dbReference>
<feature type="domain" description="Fe2OG dioxygenase" evidence="7">
    <location>
        <begin position="158"/>
        <end position="267"/>
    </location>
</feature>
<dbReference type="Gene3D" id="2.60.120.620">
    <property type="entry name" value="q2cbj1_9rhob like domain"/>
    <property type="match status" value="1"/>
</dbReference>
<keyword evidence="2" id="KW-0479">Metal-binding</keyword>
<dbReference type="SMART" id="SM00702">
    <property type="entry name" value="P4Hc"/>
    <property type="match status" value="1"/>
</dbReference>
<evidence type="ECO:0000256" key="1">
    <source>
        <dbReference type="ARBA" id="ARBA00001961"/>
    </source>
</evidence>
<name>A0ABY9MLV4_9GAMM</name>
<organism evidence="8 9">
    <name type="scientific">Thiothrix lacustris</name>
    <dbReference type="NCBI Taxonomy" id="525917"/>
    <lineage>
        <taxon>Bacteria</taxon>
        <taxon>Pseudomonadati</taxon>
        <taxon>Pseudomonadota</taxon>
        <taxon>Gammaproteobacteria</taxon>
        <taxon>Thiotrichales</taxon>
        <taxon>Thiotrichaceae</taxon>
        <taxon>Thiothrix</taxon>
    </lineage>
</organism>
<proteinExistence type="predicted"/>
<comment type="cofactor">
    <cofactor evidence="1">
        <name>L-ascorbate</name>
        <dbReference type="ChEBI" id="CHEBI:38290"/>
    </cofactor>
</comment>
<gene>
    <name evidence="8" type="ORF">RCF98_11175</name>
</gene>
<evidence type="ECO:0000256" key="3">
    <source>
        <dbReference type="ARBA" id="ARBA00022896"/>
    </source>
</evidence>
<accession>A0ABY9MLV4</accession>
<dbReference type="InterPro" id="IPR045054">
    <property type="entry name" value="P4HA-like"/>
</dbReference>
<evidence type="ECO:0000313" key="8">
    <source>
        <dbReference type="EMBL" id="WML89532.1"/>
    </source>
</evidence>
<keyword evidence="4" id="KW-0223">Dioxygenase</keyword>